<organism evidence="2 3">
    <name type="scientific">Pleuronectes platessa</name>
    <name type="common">European plaice</name>
    <dbReference type="NCBI Taxonomy" id="8262"/>
    <lineage>
        <taxon>Eukaryota</taxon>
        <taxon>Metazoa</taxon>
        <taxon>Chordata</taxon>
        <taxon>Craniata</taxon>
        <taxon>Vertebrata</taxon>
        <taxon>Euteleostomi</taxon>
        <taxon>Actinopterygii</taxon>
        <taxon>Neopterygii</taxon>
        <taxon>Teleostei</taxon>
        <taxon>Neoteleostei</taxon>
        <taxon>Acanthomorphata</taxon>
        <taxon>Carangaria</taxon>
        <taxon>Pleuronectiformes</taxon>
        <taxon>Pleuronectoidei</taxon>
        <taxon>Pleuronectidae</taxon>
        <taxon>Pleuronectes</taxon>
    </lineage>
</organism>
<gene>
    <name evidence="2" type="ORF">PLEPLA_LOCUS7716</name>
</gene>
<dbReference type="AlphaFoldDB" id="A0A9N7Y665"/>
<feature type="region of interest" description="Disordered" evidence="1">
    <location>
        <begin position="131"/>
        <end position="165"/>
    </location>
</feature>
<proteinExistence type="predicted"/>
<dbReference type="PANTHER" id="PTHR15727:SF3">
    <property type="entry name" value="RING FINGER PROTEIN 214"/>
    <property type="match status" value="1"/>
</dbReference>
<evidence type="ECO:0000256" key="1">
    <source>
        <dbReference type="SAM" id="MobiDB-lite"/>
    </source>
</evidence>
<feature type="compositionally biased region" description="Acidic residues" evidence="1">
    <location>
        <begin position="50"/>
        <end position="65"/>
    </location>
</feature>
<accession>A0A9N7Y665</accession>
<feature type="compositionally biased region" description="Basic and acidic residues" evidence="1">
    <location>
        <begin position="136"/>
        <end position="165"/>
    </location>
</feature>
<keyword evidence="3" id="KW-1185">Reference proteome</keyword>
<evidence type="ECO:0000313" key="2">
    <source>
        <dbReference type="EMBL" id="CAB1419865.1"/>
    </source>
</evidence>
<protein>
    <submittedName>
        <fullName evidence="2">Uncharacterized protein</fullName>
    </submittedName>
</protein>
<dbReference type="PANTHER" id="PTHR15727">
    <property type="entry name" value="RING FINGER PROTEIN 214"/>
    <property type="match status" value="1"/>
</dbReference>
<evidence type="ECO:0000313" key="3">
    <source>
        <dbReference type="Proteomes" id="UP001153269"/>
    </source>
</evidence>
<feature type="compositionally biased region" description="Basic and acidic residues" evidence="1">
    <location>
        <begin position="191"/>
        <end position="208"/>
    </location>
</feature>
<name>A0A9N7Y665_PLEPL</name>
<dbReference type="EMBL" id="CADEAL010000414">
    <property type="protein sequence ID" value="CAB1419865.1"/>
    <property type="molecule type" value="Genomic_DNA"/>
</dbReference>
<feature type="region of interest" description="Disordered" evidence="1">
    <location>
        <begin position="189"/>
        <end position="209"/>
    </location>
</feature>
<dbReference type="GO" id="GO:0004842">
    <property type="term" value="F:ubiquitin-protein transferase activity"/>
    <property type="evidence" value="ECO:0007669"/>
    <property type="project" value="TreeGrafter"/>
</dbReference>
<dbReference type="Proteomes" id="UP001153269">
    <property type="component" value="Unassembled WGS sequence"/>
</dbReference>
<comment type="caution">
    <text evidence="2">The sequence shown here is derived from an EMBL/GenBank/DDBJ whole genome shotgun (WGS) entry which is preliminary data.</text>
</comment>
<reference evidence="2" key="1">
    <citation type="submission" date="2020-03" db="EMBL/GenBank/DDBJ databases">
        <authorList>
            <person name="Weist P."/>
        </authorList>
    </citation>
    <scope>NUCLEOTIDE SEQUENCE</scope>
</reference>
<feature type="region of interest" description="Disordered" evidence="1">
    <location>
        <begin position="30"/>
        <end position="65"/>
    </location>
</feature>
<sequence>MSLSTGGNRNSDSYLNKLCQHLVSMDASMDVSGETVRMNPGEEVPHRAQEEDEGEEDGEWEELDDEELEDLELEEVEKELANMTVKDVLRKVQAVQTDATTEESVVNTEPDWESQVSAMLDYSVSLSEEYGGLKRKQGEEEAEQDKHKQQLQKKKEEAARQHQAVMDKLESVRVKLQLNNSKAIRKNFLSKKQEMTSEKDRAEEEKKRYSALHKYSPPLDFSTFCHGITTD</sequence>